<dbReference type="InterPro" id="IPR043919">
    <property type="entry name" value="DUF5758"/>
</dbReference>
<dbReference type="Pfam" id="PF19062">
    <property type="entry name" value="DUF5758"/>
    <property type="match status" value="1"/>
</dbReference>
<dbReference type="AlphaFoldDB" id="A0A6C0EBW9"/>
<accession>A0A6C0EBW9</accession>
<dbReference type="EMBL" id="MN739776">
    <property type="protein sequence ID" value="QHT25893.1"/>
    <property type="molecule type" value="Genomic_DNA"/>
</dbReference>
<sequence length="294" mass="34841">MDNLDGFKSLCDLEPMFDCNDRTVFKQCGNCIVMLEKLEDTLTNESRSNIIDRRYAKFRANKLLVKKIVDVTTLEELDKVYNFLLGSKFNGKMKYTVGQIVSVDDYDTDLETVCSTGIHYFLTLERAYRHLCKKSINNGIYVYWFPNGQKFAECSVVDGKFDGKYEEWYENGQKKIECNYINGKTYGKYEKWYPSGQKCKECNYINNKCHHRYESWHANGKKKRDCNYVYGELDGKYESWYKNGKKKKEYSCVDGKVHGIYKKWSECGKLISYKYVIEYIYNKMDKYDRDLKTI</sequence>
<evidence type="ECO:0000313" key="1">
    <source>
        <dbReference type="EMBL" id="QHT25893.1"/>
    </source>
</evidence>
<reference evidence="1" key="1">
    <citation type="journal article" date="2020" name="Nature">
        <title>Giant virus diversity and host interactions through global metagenomics.</title>
        <authorList>
            <person name="Schulz F."/>
            <person name="Roux S."/>
            <person name="Paez-Espino D."/>
            <person name="Jungbluth S."/>
            <person name="Walsh D.A."/>
            <person name="Denef V.J."/>
            <person name="McMahon K.D."/>
            <person name="Konstantinidis K.T."/>
            <person name="Eloe-Fadrosh E.A."/>
            <person name="Kyrpides N.C."/>
            <person name="Woyke T."/>
        </authorList>
    </citation>
    <scope>NUCLEOTIDE SEQUENCE</scope>
    <source>
        <strain evidence="1">GVMAG-M-3300023179-27</strain>
    </source>
</reference>
<protein>
    <recommendedName>
        <fullName evidence="2">MORN-repeat protein</fullName>
    </recommendedName>
</protein>
<evidence type="ECO:0008006" key="2">
    <source>
        <dbReference type="Google" id="ProtNLM"/>
    </source>
</evidence>
<name>A0A6C0EBW9_9ZZZZ</name>
<dbReference type="InterPro" id="IPR011652">
    <property type="entry name" value="MORN_2"/>
</dbReference>
<dbReference type="Pfam" id="PF07661">
    <property type="entry name" value="MORN_2"/>
    <property type="match status" value="3"/>
</dbReference>
<dbReference type="SUPFAM" id="SSF82185">
    <property type="entry name" value="Histone H3 K4-specific methyltransferase SET7/9 N-terminal domain"/>
    <property type="match status" value="1"/>
</dbReference>
<proteinExistence type="predicted"/>
<dbReference type="Gene3D" id="3.90.930.1">
    <property type="match status" value="1"/>
</dbReference>
<organism evidence="1">
    <name type="scientific">viral metagenome</name>
    <dbReference type="NCBI Taxonomy" id="1070528"/>
    <lineage>
        <taxon>unclassified sequences</taxon>
        <taxon>metagenomes</taxon>
        <taxon>organismal metagenomes</taxon>
    </lineage>
</organism>
<dbReference type="Gene3D" id="2.20.110.10">
    <property type="entry name" value="Histone H3 K4-specific methyltransferase SET7/9 N-terminal domain"/>
    <property type="match status" value="1"/>
</dbReference>